<feature type="region of interest" description="Disordered" evidence="1">
    <location>
        <begin position="40"/>
        <end position="134"/>
    </location>
</feature>
<dbReference type="Proteomes" id="UP001150569">
    <property type="component" value="Unassembled WGS sequence"/>
</dbReference>
<feature type="compositionally biased region" description="Basic residues" evidence="1">
    <location>
        <begin position="93"/>
        <end position="106"/>
    </location>
</feature>
<reference evidence="2" key="1">
    <citation type="submission" date="2022-07" db="EMBL/GenBank/DDBJ databases">
        <title>Phylogenomic reconstructions and comparative analyses of Kickxellomycotina fungi.</title>
        <authorList>
            <person name="Reynolds N.K."/>
            <person name="Stajich J.E."/>
            <person name="Barry K."/>
            <person name="Grigoriev I.V."/>
            <person name="Crous P."/>
            <person name="Smith M.E."/>
        </authorList>
    </citation>
    <scope>NUCLEOTIDE SEQUENCE</scope>
    <source>
        <strain evidence="2">RSA 861</strain>
    </source>
</reference>
<name>A0A9W8DWR1_9FUNG</name>
<keyword evidence="3" id="KW-1185">Reference proteome</keyword>
<protein>
    <submittedName>
        <fullName evidence="2">Uncharacterized protein</fullName>
    </submittedName>
</protein>
<feature type="compositionally biased region" description="Polar residues" evidence="1">
    <location>
        <begin position="40"/>
        <end position="50"/>
    </location>
</feature>
<gene>
    <name evidence="2" type="ORF">IWQ60_001280</name>
</gene>
<sequence length="327" mass="36556">MGEGQYYQPDLRWVGYDGGLSKPFLSPVSQLACQDYAQTASDASSGSNGHWLQPPQSIPEANVPTKSYSNPVKHKVTLAELAKPRDNTNLPPHRSKDKSPVHHRSTPMRSYAAPVSSRSKLKSATLRPTRPRTRPEAVPAFRMALVPATHFNEPHRFTQRFSHDNPVAVVAGHQTYQRDLHKLTQVCYEMTPRSVGSTDTAFNADVSWSQLVAWFQSLTPRVADQTRTPIGKGSLNVWLGYTLPLIYAVNMYLEARIPFALIEDTGDGDLQLHLPFMRVGHKGRNDFTPDCATMVQIIDKLAIRITITPYDYMSTIPLRAKPSKLHA</sequence>
<dbReference type="EMBL" id="JANBPT010000039">
    <property type="protein sequence ID" value="KAJ1929310.1"/>
    <property type="molecule type" value="Genomic_DNA"/>
</dbReference>
<organism evidence="2 3">
    <name type="scientific">Tieghemiomyces parasiticus</name>
    <dbReference type="NCBI Taxonomy" id="78921"/>
    <lineage>
        <taxon>Eukaryota</taxon>
        <taxon>Fungi</taxon>
        <taxon>Fungi incertae sedis</taxon>
        <taxon>Zoopagomycota</taxon>
        <taxon>Kickxellomycotina</taxon>
        <taxon>Dimargaritomycetes</taxon>
        <taxon>Dimargaritales</taxon>
        <taxon>Dimargaritaceae</taxon>
        <taxon>Tieghemiomyces</taxon>
    </lineage>
</organism>
<accession>A0A9W8DWR1</accession>
<dbReference type="AlphaFoldDB" id="A0A9W8DWR1"/>
<comment type="caution">
    <text evidence="2">The sequence shown here is derived from an EMBL/GenBank/DDBJ whole genome shotgun (WGS) entry which is preliminary data.</text>
</comment>
<evidence type="ECO:0000313" key="2">
    <source>
        <dbReference type="EMBL" id="KAJ1929310.1"/>
    </source>
</evidence>
<proteinExistence type="predicted"/>
<evidence type="ECO:0000313" key="3">
    <source>
        <dbReference type="Proteomes" id="UP001150569"/>
    </source>
</evidence>
<evidence type="ECO:0000256" key="1">
    <source>
        <dbReference type="SAM" id="MobiDB-lite"/>
    </source>
</evidence>